<keyword evidence="2" id="KW-1185">Reference proteome</keyword>
<evidence type="ECO:0000313" key="2">
    <source>
        <dbReference type="Proteomes" id="UP000708208"/>
    </source>
</evidence>
<accession>A0A8J2LRE9</accession>
<gene>
    <name evidence="1" type="ORF">AFUS01_LOCUS36714</name>
</gene>
<name>A0A8J2LRE9_9HEXA</name>
<dbReference type="Proteomes" id="UP000708208">
    <property type="component" value="Unassembled WGS sequence"/>
</dbReference>
<organism evidence="1 2">
    <name type="scientific">Allacma fusca</name>
    <dbReference type="NCBI Taxonomy" id="39272"/>
    <lineage>
        <taxon>Eukaryota</taxon>
        <taxon>Metazoa</taxon>
        <taxon>Ecdysozoa</taxon>
        <taxon>Arthropoda</taxon>
        <taxon>Hexapoda</taxon>
        <taxon>Collembola</taxon>
        <taxon>Symphypleona</taxon>
        <taxon>Sminthuridae</taxon>
        <taxon>Allacma</taxon>
    </lineage>
</organism>
<dbReference type="AlphaFoldDB" id="A0A8J2LRE9"/>
<evidence type="ECO:0000313" key="1">
    <source>
        <dbReference type="EMBL" id="CAG7826670.1"/>
    </source>
</evidence>
<dbReference type="EMBL" id="CAJVCH010540710">
    <property type="protein sequence ID" value="CAG7826670.1"/>
    <property type="molecule type" value="Genomic_DNA"/>
</dbReference>
<comment type="caution">
    <text evidence="1">The sequence shown here is derived from an EMBL/GenBank/DDBJ whole genome shotgun (WGS) entry which is preliminary data.</text>
</comment>
<sequence>MAGLNYWQKKARAIKFGKAEDRPQDEMKKFMLYRRRINFMEILPECSFDVKNIIKAWVPLDHEMPENFVRTISMDNKDNFIFVQDDQQFDDMLMKLRTAKVLALDFEYHDDHSYLGKSV</sequence>
<dbReference type="OrthoDB" id="2250022at2759"/>
<protein>
    <submittedName>
        <fullName evidence="1">Uncharacterized protein</fullName>
    </submittedName>
</protein>
<reference evidence="1" key="1">
    <citation type="submission" date="2021-06" db="EMBL/GenBank/DDBJ databases">
        <authorList>
            <person name="Hodson N. C."/>
            <person name="Mongue J. A."/>
            <person name="Jaron S. K."/>
        </authorList>
    </citation>
    <scope>NUCLEOTIDE SEQUENCE</scope>
</reference>
<proteinExistence type="predicted"/>